<organism evidence="1 2">
    <name type="scientific">Hymenobacter glacieicola</name>
    <dbReference type="NCBI Taxonomy" id="1562124"/>
    <lineage>
        <taxon>Bacteria</taxon>
        <taxon>Pseudomonadati</taxon>
        <taxon>Bacteroidota</taxon>
        <taxon>Cytophagia</taxon>
        <taxon>Cytophagales</taxon>
        <taxon>Hymenobacteraceae</taxon>
        <taxon>Hymenobacter</taxon>
    </lineage>
</organism>
<comment type="caution">
    <text evidence="1">The sequence shown here is derived from an EMBL/GenBank/DDBJ whole genome shotgun (WGS) entry which is preliminary data.</text>
</comment>
<dbReference type="PROSITE" id="PS51257">
    <property type="entry name" value="PROKAR_LIPOPROTEIN"/>
    <property type="match status" value="1"/>
</dbReference>
<dbReference type="EMBL" id="BMGS01000007">
    <property type="protein sequence ID" value="GGG49619.1"/>
    <property type="molecule type" value="Genomic_DNA"/>
</dbReference>
<proteinExistence type="predicted"/>
<protein>
    <recommendedName>
        <fullName evidence="3">DUF4292 domain-containing protein</fullName>
    </recommendedName>
</protein>
<keyword evidence="2" id="KW-1185">Reference proteome</keyword>
<evidence type="ECO:0000313" key="1">
    <source>
        <dbReference type="EMBL" id="GGG49619.1"/>
    </source>
</evidence>
<evidence type="ECO:0008006" key="3">
    <source>
        <dbReference type="Google" id="ProtNLM"/>
    </source>
</evidence>
<name>A0ABQ1X030_9BACT</name>
<dbReference type="Proteomes" id="UP000601361">
    <property type="component" value="Unassembled WGS sequence"/>
</dbReference>
<accession>A0ABQ1X030</accession>
<evidence type="ECO:0000313" key="2">
    <source>
        <dbReference type="Proteomes" id="UP000601361"/>
    </source>
</evidence>
<gene>
    <name evidence="1" type="ORF">GCM10011378_27180</name>
</gene>
<reference evidence="2" key="1">
    <citation type="journal article" date="2019" name="Int. J. Syst. Evol. Microbiol.">
        <title>The Global Catalogue of Microorganisms (GCM) 10K type strain sequencing project: providing services to taxonomists for standard genome sequencing and annotation.</title>
        <authorList>
            <consortium name="The Broad Institute Genomics Platform"/>
            <consortium name="The Broad Institute Genome Sequencing Center for Infectious Disease"/>
            <person name="Wu L."/>
            <person name="Ma J."/>
        </authorList>
    </citation>
    <scope>NUCLEOTIDE SEQUENCE [LARGE SCALE GENOMIC DNA]</scope>
    <source>
        <strain evidence="2">CGMCC 1.12990</strain>
    </source>
</reference>
<sequence length="140" mass="15925">MYKKLFTLLALAALASCQPRKYCLKDLIDTEAIDSVTIHNNSGDYQLSPTELRAFRGTLGKMRYLPEADLKMGTIGFSVYLDGRGYYAATRTHGQHIKIHRALVDDQHRFVFPVFSPIKSEELLFELDGAVNIDNFRKQP</sequence>